<reference evidence="7" key="1">
    <citation type="submission" date="2022-07" db="EMBL/GenBank/DDBJ databases">
        <title>Fungi with potential for degradation of polypropylene.</title>
        <authorList>
            <person name="Gostincar C."/>
        </authorList>
    </citation>
    <scope>NUCLEOTIDE SEQUENCE</scope>
    <source>
        <strain evidence="7">EXF-13308</strain>
    </source>
</reference>
<feature type="region of interest" description="Disordered" evidence="5">
    <location>
        <begin position="190"/>
        <end position="213"/>
    </location>
</feature>
<evidence type="ECO:0000313" key="8">
    <source>
        <dbReference type="Proteomes" id="UP001174694"/>
    </source>
</evidence>
<dbReference type="AlphaFoldDB" id="A0AA38RBY0"/>
<comment type="caution">
    <text evidence="7">The sequence shown here is derived from an EMBL/GenBank/DDBJ whole genome shotgun (WGS) entry which is preliminary data.</text>
</comment>
<proteinExistence type="predicted"/>
<dbReference type="PANTHER" id="PTHR15549:SF6">
    <property type="entry name" value="MID2 DOMAIN-CONTAINING PROTEIN"/>
    <property type="match status" value="1"/>
</dbReference>
<keyword evidence="2 6" id="KW-0812">Transmembrane</keyword>
<sequence>MRERGRRSYRERHRNQEYHAVVISTDLLRLQPSHYDLTPPPACTGVYWGEVAIIDRDASCLPSGFNKSATDSYFSPGVACPAGYVSACHDTAGAASITTVTCCPSREDLTLSCVDPATLAGRWSLLFCTWIAPETQTVVSITLSDDDSGKTSTVPYTMTSPDGVNAYGIRMVHQATDLVSSTTGTAAVTSSTTSDATQASASATALPDSPDDDGNLSTGAKAAIGVIVLVVALGIAGLLFYLWRRRRRESKAVEQPAAAPTFLGKEQPPVEYDQGYGYYGAGAGKTPGVAFMPSELSGQGRQFHELEDRGPPVELPADTSMR</sequence>
<protein>
    <submittedName>
        <fullName evidence="7">Uncharacterized protein</fullName>
    </submittedName>
</protein>
<dbReference type="InterPro" id="IPR051694">
    <property type="entry name" value="Immunoregulatory_rcpt-like"/>
</dbReference>
<evidence type="ECO:0000256" key="2">
    <source>
        <dbReference type="ARBA" id="ARBA00022692"/>
    </source>
</evidence>
<feature type="transmembrane region" description="Helical" evidence="6">
    <location>
        <begin position="222"/>
        <end position="243"/>
    </location>
</feature>
<feature type="region of interest" description="Disordered" evidence="5">
    <location>
        <begin position="301"/>
        <end position="322"/>
    </location>
</feature>
<gene>
    <name evidence="7" type="ORF">NKR23_g11466</name>
</gene>
<evidence type="ECO:0000256" key="3">
    <source>
        <dbReference type="ARBA" id="ARBA00022989"/>
    </source>
</evidence>
<comment type="subcellular location">
    <subcellularLocation>
        <location evidence="1">Membrane</location>
        <topology evidence="1">Single-pass membrane protein</topology>
    </subcellularLocation>
</comment>
<feature type="compositionally biased region" description="Basic and acidic residues" evidence="5">
    <location>
        <begin position="302"/>
        <end position="311"/>
    </location>
</feature>
<dbReference type="GO" id="GO:0071944">
    <property type="term" value="C:cell periphery"/>
    <property type="evidence" value="ECO:0007669"/>
    <property type="project" value="UniProtKB-ARBA"/>
</dbReference>
<keyword evidence="3 6" id="KW-1133">Transmembrane helix</keyword>
<evidence type="ECO:0000256" key="1">
    <source>
        <dbReference type="ARBA" id="ARBA00004167"/>
    </source>
</evidence>
<dbReference type="GO" id="GO:0016020">
    <property type="term" value="C:membrane"/>
    <property type="evidence" value="ECO:0007669"/>
    <property type="project" value="UniProtKB-SubCell"/>
</dbReference>
<evidence type="ECO:0000256" key="5">
    <source>
        <dbReference type="SAM" id="MobiDB-lite"/>
    </source>
</evidence>
<keyword evidence="8" id="KW-1185">Reference proteome</keyword>
<dbReference type="PANTHER" id="PTHR15549">
    <property type="entry name" value="PAIRED IMMUNOGLOBULIN-LIKE TYPE 2 RECEPTOR"/>
    <property type="match status" value="1"/>
</dbReference>
<feature type="compositionally biased region" description="Low complexity" evidence="5">
    <location>
        <begin position="190"/>
        <end position="205"/>
    </location>
</feature>
<dbReference type="Proteomes" id="UP001174694">
    <property type="component" value="Unassembled WGS sequence"/>
</dbReference>
<keyword evidence="4 6" id="KW-0472">Membrane</keyword>
<evidence type="ECO:0000313" key="7">
    <source>
        <dbReference type="EMBL" id="KAJ9132091.1"/>
    </source>
</evidence>
<evidence type="ECO:0000256" key="6">
    <source>
        <dbReference type="SAM" id="Phobius"/>
    </source>
</evidence>
<evidence type="ECO:0000256" key="4">
    <source>
        <dbReference type="ARBA" id="ARBA00023136"/>
    </source>
</evidence>
<name>A0AA38RBY0_9PEZI</name>
<dbReference type="EMBL" id="JANBVO010000061">
    <property type="protein sequence ID" value="KAJ9132091.1"/>
    <property type="molecule type" value="Genomic_DNA"/>
</dbReference>
<accession>A0AA38RBY0</accession>
<organism evidence="7 8">
    <name type="scientific">Pleurostoma richardsiae</name>
    <dbReference type="NCBI Taxonomy" id="41990"/>
    <lineage>
        <taxon>Eukaryota</taxon>
        <taxon>Fungi</taxon>
        <taxon>Dikarya</taxon>
        <taxon>Ascomycota</taxon>
        <taxon>Pezizomycotina</taxon>
        <taxon>Sordariomycetes</taxon>
        <taxon>Sordariomycetidae</taxon>
        <taxon>Calosphaeriales</taxon>
        <taxon>Pleurostomataceae</taxon>
        <taxon>Pleurostoma</taxon>
    </lineage>
</organism>